<dbReference type="Proteomes" id="UP000326198">
    <property type="component" value="Unassembled WGS sequence"/>
</dbReference>
<feature type="transmembrane region" description="Helical" evidence="6">
    <location>
        <begin position="166"/>
        <end position="189"/>
    </location>
</feature>
<proteinExistence type="inferred from homology"/>
<dbReference type="EMBL" id="ML736179">
    <property type="protein sequence ID" value="KAE8380610.1"/>
    <property type="molecule type" value="Genomic_DNA"/>
</dbReference>
<accession>A0A5N7BFT2</accession>
<gene>
    <name evidence="8" type="ORF">BDV26DRAFT_279380</name>
</gene>
<dbReference type="FunFam" id="1.20.1250.20:FF:000082">
    <property type="entry name" value="MFS multidrug transporter, putative"/>
    <property type="match status" value="1"/>
</dbReference>
<comment type="subcellular location">
    <subcellularLocation>
        <location evidence="1">Cell membrane</location>
        <topology evidence="1">Multi-pass membrane protein</topology>
    </subcellularLocation>
</comment>
<sequence length="517" mass="57063">MPYSRGKKRCCPVESKTVVAFKPHDPDHPNNWSKFWKIFVLVTGANEVMNSTVGSSVTGGATDAIAREFNVTNQQILVLPISIFLVGYILGPLLWGPFSEAKGRRFPLLIAFLLYTIFMMASALAKSYPSLLIFRLLDGMAASAPIAIVGGIYADIEADSTARGRLMAYYMTATTIGPILGPLASGFLVDYSWRSCFWFGLAYAGISLPMVFLMPETYAPIILQKRARRLRKETGNPNIISPLDVGSQGFGRALAIHLARPLRMLFYEPITSCSCLYLALTYAIFYLYFQSYPLVFQGVYGMGPAKSGLCFLPIGFGAIVACVIFIWYDQFLSQAKSRNAKWAHNEEYRRLPLACLGGLLYVVAIFLMGWTAFPSVHWSVPALSGIPFGAGYLLNFMAMANYMADAYETYSASALSASACTRSILGALLPLATKPMFGRLGVNWGYSLVGFLSLGVTVIPFIFIHYGFRIRESSNFCQELKQLKKAGAQGLQTDRSVRRSNAISEIHVEAKDLENHK</sequence>
<dbReference type="SUPFAM" id="SSF103473">
    <property type="entry name" value="MFS general substrate transporter"/>
    <property type="match status" value="1"/>
</dbReference>
<dbReference type="PANTHER" id="PTHR23502">
    <property type="entry name" value="MAJOR FACILITATOR SUPERFAMILY"/>
    <property type="match status" value="1"/>
</dbReference>
<organism evidence="8 9">
    <name type="scientific">Aspergillus bertholletiae</name>
    <dbReference type="NCBI Taxonomy" id="1226010"/>
    <lineage>
        <taxon>Eukaryota</taxon>
        <taxon>Fungi</taxon>
        <taxon>Dikarya</taxon>
        <taxon>Ascomycota</taxon>
        <taxon>Pezizomycotina</taxon>
        <taxon>Eurotiomycetes</taxon>
        <taxon>Eurotiomycetidae</taxon>
        <taxon>Eurotiales</taxon>
        <taxon>Aspergillaceae</taxon>
        <taxon>Aspergillus</taxon>
        <taxon>Aspergillus subgen. Circumdati</taxon>
    </lineage>
</organism>
<dbReference type="GO" id="GO:0022857">
    <property type="term" value="F:transmembrane transporter activity"/>
    <property type="evidence" value="ECO:0007669"/>
    <property type="project" value="InterPro"/>
</dbReference>
<feature type="transmembrane region" description="Helical" evidence="6">
    <location>
        <begin position="351"/>
        <end position="372"/>
    </location>
</feature>
<reference evidence="8 9" key="1">
    <citation type="submission" date="2019-04" db="EMBL/GenBank/DDBJ databases">
        <title>Friends and foes A comparative genomics studyof 23 Aspergillus species from section Flavi.</title>
        <authorList>
            <consortium name="DOE Joint Genome Institute"/>
            <person name="Kjaerbolling I."/>
            <person name="Vesth T."/>
            <person name="Frisvad J.C."/>
            <person name="Nybo J.L."/>
            <person name="Theobald S."/>
            <person name="Kildgaard S."/>
            <person name="Isbrandt T."/>
            <person name="Kuo A."/>
            <person name="Sato A."/>
            <person name="Lyhne E.K."/>
            <person name="Kogle M.E."/>
            <person name="Wiebenga A."/>
            <person name="Kun R.S."/>
            <person name="Lubbers R.J."/>
            <person name="Makela M.R."/>
            <person name="Barry K."/>
            <person name="Chovatia M."/>
            <person name="Clum A."/>
            <person name="Daum C."/>
            <person name="Haridas S."/>
            <person name="He G."/>
            <person name="LaButti K."/>
            <person name="Lipzen A."/>
            <person name="Mondo S."/>
            <person name="Riley R."/>
            <person name="Salamov A."/>
            <person name="Simmons B.A."/>
            <person name="Magnuson J.K."/>
            <person name="Henrissat B."/>
            <person name="Mortensen U.H."/>
            <person name="Larsen T.O."/>
            <person name="Devries R.P."/>
            <person name="Grigoriev I.V."/>
            <person name="Machida M."/>
            <person name="Baker S.E."/>
            <person name="Andersen M.R."/>
        </authorList>
    </citation>
    <scope>NUCLEOTIDE SEQUENCE [LARGE SCALE GENOMIC DNA]</scope>
    <source>
        <strain evidence="8 9">IBT 29228</strain>
    </source>
</reference>
<feature type="transmembrane region" description="Helical" evidence="6">
    <location>
        <begin position="201"/>
        <end position="223"/>
    </location>
</feature>
<feature type="transmembrane region" description="Helical" evidence="6">
    <location>
        <begin position="106"/>
        <end position="125"/>
    </location>
</feature>
<dbReference type="InterPro" id="IPR036259">
    <property type="entry name" value="MFS_trans_sf"/>
</dbReference>
<keyword evidence="3 6" id="KW-0812">Transmembrane</keyword>
<dbReference type="CDD" id="cd17323">
    <property type="entry name" value="MFS_Tpo1_MDR_like"/>
    <property type="match status" value="1"/>
</dbReference>
<feature type="transmembrane region" description="Helical" evidence="6">
    <location>
        <begin position="378"/>
        <end position="398"/>
    </location>
</feature>
<dbReference type="Gene3D" id="1.20.1250.20">
    <property type="entry name" value="MFS general substrate transporter like domains"/>
    <property type="match status" value="1"/>
</dbReference>
<evidence type="ECO:0000256" key="2">
    <source>
        <dbReference type="ARBA" id="ARBA00008335"/>
    </source>
</evidence>
<evidence type="ECO:0000313" key="9">
    <source>
        <dbReference type="Proteomes" id="UP000326198"/>
    </source>
</evidence>
<dbReference type="OrthoDB" id="5141738at2759"/>
<feature type="transmembrane region" description="Helical" evidence="6">
    <location>
        <begin position="265"/>
        <end position="289"/>
    </location>
</feature>
<keyword evidence="9" id="KW-1185">Reference proteome</keyword>
<feature type="transmembrane region" description="Helical" evidence="6">
    <location>
        <begin position="444"/>
        <end position="464"/>
    </location>
</feature>
<dbReference type="InterPro" id="IPR011701">
    <property type="entry name" value="MFS"/>
</dbReference>
<evidence type="ECO:0000259" key="7">
    <source>
        <dbReference type="PROSITE" id="PS50850"/>
    </source>
</evidence>
<feature type="transmembrane region" description="Helical" evidence="6">
    <location>
        <begin position="410"/>
        <end position="432"/>
    </location>
</feature>
<feature type="transmembrane region" description="Helical" evidence="6">
    <location>
        <begin position="309"/>
        <end position="328"/>
    </location>
</feature>
<keyword evidence="5 6" id="KW-0472">Membrane</keyword>
<feature type="transmembrane region" description="Helical" evidence="6">
    <location>
        <begin position="76"/>
        <end position="94"/>
    </location>
</feature>
<dbReference type="Pfam" id="PF07690">
    <property type="entry name" value="MFS_1"/>
    <property type="match status" value="1"/>
</dbReference>
<keyword evidence="4 6" id="KW-1133">Transmembrane helix</keyword>
<evidence type="ECO:0000256" key="4">
    <source>
        <dbReference type="ARBA" id="ARBA00022989"/>
    </source>
</evidence>
<evidence type="ECO:0000313" key="8">
    <source>
        <dbReference type="EMBL" id="KAE8380610.1"/>
    </source>
</evidence>
<dbReference type="AlphaFoldDB" id="A0A5N7BFT2"/>
<dbReference type="GO" id="GO:0005886">
    <property type="term" value="C:plasma membrane"/>
    <property type="evidence" value="ECO:0007669"/>
    <property type="project" value="UniProtKB-SubCell"/>
</dbReference>
<dbReference type="InterPro" id="IPR020846">
    <property type="entry name" value="MFS_dom"/>
</dbReference>
<evidence type="ECO:0000256" key="5">
    <source>
        <dbReference type="ARBA" id="ARBA00023136"/>
    </source>
</evidence>
<evidence type="ECO:0000256" key="6">
    <source>
        <dbReference type="SAM" id="Phobius"/>
    </source>
</evidence>
<comment type="similarity">
    <text evidence="2">Belongs to the major facilitator superfamily.</text>
</comment>
<dbReference type="PROSITE" id="PS50850">
    <property type="entry name" value="MFS"/>
    <property type="match status" value="1"/>
</dbReference>
<feature type="transmembrane region" description="Helical" evidence="6">
    <location>
        <begin position="131"/>
        <end position="154"/>
    </location>
</feature>
<protein>
    <submittedName>
        <fullName evidence="8">Major facilitator superfamily domain-containing protein</fullName>
    </submittedName>
</protein>
<dbReference type="PANTHER" id="PTHR23502:SF74">
    <property type="entry name" value="MAJOR FACILITATOR SUPERFAMILY (MFS) PROFILE DOMAIN-CONTAINING PROTEIN"/>
    <property type="match status" value="1"/>
</dbReference>
<feature type="domain" description="Major facilitator superfamily (MFS) profile" evidence="7">
    <location>
        <begin position="39"/>
        <end position="472"/>
    </location>
</feature>
<evidence type="ECO:0000256" key="1">
    <source>
        <dbReference type="ARBA" id="ARBA00004651"/>
    </source>
</evidence>
<name>A0A5N7BFT2_9EURO</name>
<evidence type="ECO:0000256" key="3">
    <source>
        <dbReference type="ARBA" id="ARBA00022692"/>
    </source>
</evidence>